<feature type="domain" description="HTH hxlR-type" evidence="4">
    <location>
        <begin position="31"/>
        <end position="129"/>
    </location>
</feature>
<dbReference type="PANTHER" id="PTHR33204:SF37">
    <property type="entry name" value="HTH-TYPE TRANSCRIPTIONAL REGULATOR YODB"/>
    <property type="match status" value="1"/>
</dbReference>
<dbReference type="InterPro" id="IPR002577">
    <property type="entry name" value="HTH_HxlR"/>
</dbReference>
<accession>A0ABW0SFN9</accession>
<evidence type="ECO:0000259" key="4">
    <source>
        <dbReference type="PROSITE" id="PS51118"/>
    </source>
</evidence>
<dbReference type="Pfam" id="PF01638">
    <property type="entry name" value="HxlR"/>
    <property type="match status" value="1"/>
</dbReference>
<dbReference type="PROSITE" id="PS51118">
    <property type="entry name" value="HTH_HXLR"/>
    <property type="match status" value="1"/>
</dbReference>
<dbReference type="InterPro" id="IPR036390">
    <property type="entry name" value="WH_DNA-bd_sf"/>
</dbReference>
<name>A0ABW0SFN9_9RHOB</name>
<dbReference type="CDD" id="cd00090">
    <property type="entry name" value="HTH_ARSR"/>
    <property type="match status" value="1"/>
</dbReference>
<dbReference type="Proteomes" id="UP001596056">
    <property type="component" value="Unassembled WGS sequence"/>
</dbReference>
<comment type="caution">
    <text evidence="5">The sequence shown here is derived from an EMBL/GenBank/DDBJ whole genome shotgun (WGS) entry which is preliminary data.</text>
</comment>
<dbReference type="Gene3D" id="1.10.10.10">
    <property type="entry name" value="Winged helix-like DNA-binding domain superfamily/Winged helix DNA-binding domain"/>
    <property type="match status" value="1"/>
</dbReference>
<dbReference type="InterPro" id="IPR036388">
    <property type="entry name" value="WH-like_DNA-bd_sf"/>
</dbReference>
<dbReference type="InterPro" id="IPR011991">
    <property type="entry name" value="ArsR-like_HTH"/>
</dbReference>
<dbReference type="RefSeq" id="WP_209842544.1">
    <property type="nucleotide sequence ID" value="NZ_JAGGJP010000017.1"/>
</dbReference>
<sequence>MARLAAAAKKAPSGHQVTPATPPWDVYSAACPTRLVLDRLADKWALLILGRLAGGPIRFNQLRRQIEGVSQKVLSQTLKRLERDGLLSRRVVPTVPVTVEYAITPLGRTLSDTVRALARWAEANIESVLAAQAAYDAAQTSRATT</sequence>
<organism evidence="5 6">
    <name type="scientific">Rubellimicrobium aerolatum</name>
    <dbReference type="NCBI Taxonomy" id="490979"/>
    <lineage>
        <taxon>Bacteria</taxon>
        <taxon>Pseudomonadati</taxon>
        <taxon>Pseudomonadota</taxon>
        <taxon>Alphaproteobacteria</taxon>
        <taxon>Rhodobacterales</taxon>
        <taxon>Roseobacteraceae</taxon>
        <taxon>Rubellimicrobium</taxon>
    </lineage>
</organism>
<keyword evidence="3" id="KW-0804">Transcription</keyword>
<evidence type="ECO:0000256" key="3">
    <source>
        <dbReference type="ARBA" id="ARBA00023163"/>
    </source>
</evidence>
<proteinExistence type="predicted"/>
<keyword evidence="2" id="KW-0238">DNA-binding</keyword>
<dbReference type="EMBL" id="JBHSNA010000018">
    <property type="protein sequence ID" value="MFC5567751.1"/>
    <property type="molecule type" value="Genomic_DNA"/>
</dbReference>
<protein>
    <submittedName>
        <fullName evidence="5">Winged helix-turn-helix transcriptional regulator</fullName>
    </submittedName>
</protein>
<evidence type="ECO:0000256" key="1">
    <source>
        <dbReference type="ARBA" id="ARBA00023015"/>
    </source>
</evidence>
<dbReference type="PANTHER" id="PTHR33204">
    <property type="entry name" value="TRANSCRIPTIONAL REGULATOR, MARR FAMILY"/>
    <property type="match status" value="1"/>
</dbReference>
<evidence type="ECO:0000256" key="2">
    <source>
        <dbReference type="ARBA" id="ARBA00023125"/>
    </source>
</evidence>
<gene>
    <name evidence="5" type="ORF">ACFPOC_15165</name>
</gene>
<keyword evidence="1" id="KW-0805">Transcription regulation</keyword>
<evidence type="ECO:0000313" key="6">
    <source>
        <dbReference type="Proteomes" id="UP001596056"/>
    </source>
</evidence>
<reference evidence="6" key="1">
    <citation type="journal article" date="2019" name="Int. J. Syst. Evol. Microbiol.">
        <title>The Global Catalogue of Microorganisms (GCM) 10K type strain sequencing project: providing services to taxonomists for standard genome sequencing and annotation.</title>
        <authorList>
            <consortium name="The Broad Institute Genomics Platform"/>
            <consortium name="The Broad Institute Genome Sequencing Center for Infectious Disease"/>
            <person name="Wu L."/>
            <person name="Ma J."/>
        </authorList>
    </citation>
    <scope>NUCLEOTIDE SEQUENCE [LARGE SCALE GENOMIC DNA]</scope>
    <source>
        <strain evidence="6">KACC 11588</strain>
    </source>
</reference>
<evidence type="ECO:0000313" key="5">
    <source>
        <dbReference type="EMBL" id="MFC5567751.1"/>
    </source>
</evidence>
<dbReference type="SUPFAM" id="SSF46785">
    <property type="entry name" value="Winged helix' DNA-binding domain"/>
    <property type="match status" value="1"/>
</dbReference>
<keyword evidence="6" id="KW-1185">Reference proteome</keyword>